<evidence type="ECO:0000313" key="3">
    <source>
        <dbReference type="Proteomes" id="UP001341444"/>
    </source>
</evidence>
<feature type="transmembrane region" description="Helical" evidence="1">
    <location>
        <begin position="6"/>
        <end position="24"/>
    </location>
</feature>
<name>A0ABU6MJ81_9BACI</name>
<comment type="caution">
    <text evidence="2">The sequence shown here is derived from an EMBL/GenBank/DDBJ whole genome shotgun (WGS) entry which is preliminary data.</text>
</comment>
<organism evidence="2 3">
    <name type="scientific">Heyndrickxia acidicola</name>
    <dbReference type="NCBI Taxonomy" id="209389"/>
    <lineage>
        <taxon>Bacteria</taxon>
        <taxon>Bacillati</taxon>
        <taxon>Bacillota</taxon>
        <taxon>Bacilli</taxon>
        <taxon>Bacillales</taxon>
        <taxon>Bacillaceae</taxon>
        <taxon>Heyndrickxia</taxon>
    </lineage>
</organism>
<keyword evidence="3" id="KW-1185">Reference proteome</keyword>
<keyword evidence="1" id="KW-0812">Transmembrane</keyword>
<keyword evidence="1" id="KW-0472">Membrane</keyword>
<accession>A0ABU6MJ81</accession>
<evidence type="ECO:0000313" key="2">
    <source>
        <dbReference type="EMBL" id="MED1204438.1"/>
    </source>
</evidence>
<dbReference type="EMBL" id="JARMAB010000022">
    <property type="protein sequence ID" value="MED1204438.1"/>
    <property type="molecule type" value="Genomic_DNA"/>
</dbReference>
<evidence type="ECO:0000256" key="1">
    <source>
        <dbReference type="SAM" id="Phobius"/>
    </source>
</evidence>
<dbReference type="RefSeq" id="WP_260525572.1">
    <property type="nucleotide sequence ID" value="NZ_JARMAB010000022.1"/>
</dbReference>
<protein>
    <recommendedName>
        <fullName evidence="4">Phage protein</fullName>
    </recommendedName>
</protein>
<gene>
    <name evidence="2" type="ORF">P4T90_15420</name>
</gene>
<proteinExistence type="predicted"/>
<keyword evidence="1" id="KW-1133">Transmembrane helix</keyword>
<evidence type="ECO:0008006" key="4">
    <source>
        <dbReference type="Google" id="ProtNLM"/>
    </source>
</evidence>
<dbReference type="Proteomes" id="UP001341444">
    <property type="component" value="Unassembled WGS sequence"/>
</dbReference>
<reference evidence="2 3" key="1">
    <citation type="submission" date="2023-03" db="EMBL/GenBank/DDBJ databases">
        <title>Bacillus Genome Sequencing.</title>
        <authorList>
            <person name="Dunlap C."/>
        </authorList>
    </citation>
    <scope>NUCLEOTIDE SEQUENCE [LARGE SCALE GENOMIC DNA]</scope>
    <source>
        <strain evidence="2 3">B-23453</strain>
    </source>
</reference>
<sequence length="41" mass="4748">MIWAEIVAGILSIAGYMSLGWYFNEVEKDEKRLKKVKTSKN</sequence>